<evidence type="ECO:0000313" key="2">
    <source>
        <dbReference type="Proteomes" id="UP000277671"/>
    </source>
</evidence>
<protein>
    <submittedName>
        <fullName evidence="1">Uncharacterized protein</fullName>
    </submittedName>
</protein>
<dbReference type="EMBL" id="RBKT01000001">
    <property type="protein sequence ID" value="RKR89970.1"/>
    <property type="molecule type" value="Genomic_DNA"/>
</dbReference>
<accession>A0A495JLN7</accession>
<proteinExistence type="predicted"/>
<comment type="caution">
    <text evidence="1">The sequence shown here is derived from an EMBL/GenBank/DDBJ whole genome shotgun (WGS) entry which is preliminary data.</text>
</comment>
<organism evidence="1 2">
    <name type="scientific">Micromonospora pisi</name>
    <dbReference type="NCBI Taxonomy" id="589240"/>
    <lineage>
        <taxon>Bacteria</taxon>
        <taxon>Bacillati</taxon>
        <taxon>Actinomycetota</taxon>
        <taxon>Actinomycetes</taxon>
        <taxon>Micromonosporales</taxon>
        <taxon>Micromonosporaceae</taxon>
        <taxon>Micromonospora</taxon>
    </lineage>
</organism>
<evidence type="ECO:0000313" key="1">
    <source>
        <dbReference type="EMBL" id="RKR89970.1"/>
    </source>
</evidence>
<dbReference type="Proteomes" id="UP000277671">
    <property type="component" value="Unassembled WGS sequence"/>
</dbReference>
<reference evidence="1 2" key="1">
    <citation type="submission" date="2018-10" db="EMBL/GenBank/DDBJ databases">
        <title>Sequencing the genomes of 1000 actinobacteria strains.</title>
        <authorList>
            <person name="Klenk H.-P."/>
        </authorList>
    </citation>
    <scope>NUCLEOTIDE SEQUENCE [LARGE SCALE GENOMIC DNA]</scope>
    <source>
        <strain evidence="1 2">DSM 45175</strain>
    </source>
</reference>
<sequence length="151" mass="16496">MFVRWYRSPYPARYPSPWVTAERPRLSHSVVAMTVVPEPDPIDLLREFVDRVAPYDPDPSASPVGLIEVRHRHATESFPLTPHLVRAIAGALTGYRDPGDRGRCAQCGGRRLDDNLHCVDCGRLHGVLGEVIAARAERMATGGSAPGGFVG</sequence>
<dbReference type="AlphaFoldDB" id="A0A495JLN7"/>
<keyword evidence="2" id="KW-1185">Reference proteome</keyword>
<name>A0A495JLN7_9ACTN</name>
<gene>
    <name evidence="1" type="ORF">BDK92_4334</name>
</gene>